<keyword evidence="2" id="KW-1185">Reference proteome</keyword>
<dbReference type="Gene3D" id="2.60.120.380">
    <property type="match status" value="1"/>
</dbReference>
<name>A0A5M6IZN0_9PROT</name>
<dbReference type="RefSeq" id="WP_150039183.1">
    <property type="nucleotide sequence ID" value="NZ_OW485601.1"/>
</dbReference>
<dbReference type="EMBL" id="VWPK01000004">
    <property type="protein sequence ID" value="KAA5613800.1"/>
    <property type="molecule type" value="Genomic_DNA"/>
</dbReference>
<evidence type="ECO:0000313" key="1">
    <source>
        <dbReference type="EMBL" id="KAA5613800.1"/>
    </source>
</evidence>
<comment type="caution">
    <text evidence="1">The sequence shown here is derived from an EMBL/GenBank/DDBJ whole genome shotgun (WGS) entry which is preliminary data.</text>
</comment>
<sequence>MPDTTSTQFPAGPITASPSSALAAVAQGTISAPYEIDRYPVFISQPGHYQISVNGTSGLDPTAALFNSAGQNIAFDDDSGPGYNSLLDFTVGTGGIYLMLGVTGYDGSTGAYTITGGTLTSTGTVAPSADLTIGAPGPSTFGGSLLNQTIV</sequence>
<gene>
    <name evidence="1" type="ORF">F1189_03215</name>
</gene>
<accession>A0A5M6IZN0</accession>
<dbReference type="Proteomes" id="UP000325255">
    <property type="component" value="Unassembled WGS sequence"/>
</dbReference>
<protein>
    <recommendedName>
        <fullName evidence="3">Peptidase C-terminal archaeal/bacterial domain-containing protein</fullName>
    </recommendedName>
</protein>
<dbReference type="OrthoDB" id="733404at2"/>
<evidence type="ECO:0000313" key="2">
    <source>
        <dbReference type="Proteomes" id="UP000325255"/>
    </source>
</evidence>
<proteinExistence type="predicted"/>
<organism evidence="1 2">
    <name type="scientific">Rhodovastum atsumiense</name>
    <dbReference type="NCBI Taxonomy" id="504468"/>
    <lineage>
        <taxon>Bacteria</taxon>
        <taxon>Pseudomonadati</taxon>
        <taxon>Pseudomonadota</taxon>
        <taxon>Alphaproteobacteria</taxon>
        <taxon>Acetobacterales</taxon>
        <taxon>Acetobacteraceae</taxon>
        <taxon>Rhodovastum</taxon>
    </lineage>
</organism>
<evidence type="ECO:0008006" key="3">
    <source>
        <dbReference type="Google" id="ProtNLM"/>
    </source>
</evidence>
<reference evidence="1 2" key="1">
    <citation type="submission" date="2019-09" db="EMBL/GenBank/DDBJ databases">
        <title>Genome sequence of Rhodovastum atsumiense, a diverse member of the Acetobacteraceae family of non-sulfur purple photosynthetic bacteria.</title>
        <authorList>
            <person name="Meyer T."/>
            <person name="Kyndt J."/>
        </authorList>
    </citation>
    <scope>NUCLEOTIDE SEQUENCE [LARGE SCALE GENOMIC DNA]</scope>
    <source>
        <strain evidence="1 2">DSM 21279</strain>
    </source>
</reference>
<dbReference type="AlphaFoldDB" id="A0A5M6IZN0"/>